<organism evidence="3 4">
    <name type="scientific">Cyclotella cryptica</name>
    <dbReference type="NCBI Taxonomy" id="29204"/>
    <lineage>
        <taxon>Eukaryota</taxon>
        <taxon>Sar</taxon>
        <taxon>Stramenopiles</taxon>
        <taxon>Ochrophyta</taxon>
        <taxon>Bacillariophyta</taxon>
        <taxon>Coscinodiscophyceae</taxon>
        <taxon>Thalassiosirophycidae</taxon>
        <taxon>Stephanodiscales</taxon>
        <taxon>Stephanodiscaceae</taxon>
        <taxon>Cyclotella</taxon>
    </lineage>
</organism>
<dbReference type="Pfam" id="PF00179">
    <property type="entry name" value="UQ_con"/>
    <property type="match status" value="1"/>
</dbReference>
<dbReference type="Gene3D" id="3.10.110.10">
    <property type="entry name" value="Ubiquitin Conjugating Enzyme"/>
    <property type="match status" value="1"/>
</dbReference>
<proteinExistence type="predicted"/>
<protein>
    <recommendedName>
        <fullName evidence="2">UBC core domain-containing protein</fullName>
    </recommendedName>
</protein>
<evidence type="ECO:0000313" key="3">
    <source>
        <dbReference type="EMBL" id="KAL3782060.1"/>
    </source>
</evidence>
<gene>
    <name evidence="3" type="ORF">HJC23_006288</name>
</gene>
<comment type="caution">
    <text evidence="3">The sequence shown here is derived from an EMBL/GenBank/DDBJ whole genome shotgun (WGS) entry which is preliminary data.</text>
</comment>
<dbReference type="AlphaFoldDB" id="A0ABD3P1A2"/>
<keyword evidence="4" id="KW-1185">Reference proteome</keyword>
<evidence type="ECO:0000256" key="1">
    <source>
        <dbReference type="ARBA" id="ARBA00022786"/>
    </source>
</evidence>
<sequence>PVPPRQKNKIISSCASTLLSSLATSPAHGSIAHHRVTMQRLPTGETVITPRNFKLLEELEHSEKGLGDMSISYGLVDGSDIFMGEWNGGILGPHGTQHDSRFYELRISIPADYPAIPPKVRFVSRINMNCVDPKTGEIIYSKVPATRNWNRNMGMEQILISLRVEMASDANRRLRQPMEGSTFRKVGGA</sequence>
<dbReference type="PANTHER" id="PTHR24068">
    <property type="entry name" value="UBIQUITIN-CONJUGATING ENZYME E2"/>
    <property type="match status" value="1"/>
</dbReference>
<feature type="non-terminal residue" evidence="3">
    <location>
        <position position="1"/>
    </location>
</feature>
<dbReference type="InterPro" id="IPR016135">
    <property type="entry name" value="UBQ-conjugating_enzyme/RWD"/>
</dbReference>
<feature type="domain" description="UBC core" evidence="2">
    <location>
        <begin position="50"/>
        <end position="189"/>
    </location>
</feature>
<dbReference type="Proteomes" id="UP001516023">
    <property type="component" value="Unassembled WGS sequence"/>
</dbReference>
<accession>A0ABD3P1A2</accession>
<dbReference type="SUPFAM" id="SSF54495">
    <property type="entry name" value="UBC-like"/>
    <property type="match status" value="1"/>
</dbReference>
<dbReference type="CDD" id="cd23807">
    <property type="entry name" value="UEV_UBE2V"/>
    <property type="match status" value="1"/>
</dbReference>
<name>A0ABD3P1A2_9STRA</name>
<dbReference type="PROSITE" id="PS50127">
    <property type="entry name" value="UBC_2"/>
    <property type="match status" value="1"/>
</dbReference>
<evidence type="ECO:0000313" key="4">
    <source>
        <dbReference type="Proteomes" id="UP001516023"/>
    </source>
</evidence>
<dbReference type="EMBL" id="JABMIG020000298">
    <property type="protein sequence ID" value="KAL3782060.1"/>
    <property type="molecule type" value="Genomic_DNA"/>
</dbReference>
<reference evidence="3 4" key="1">
    <citation type="journal article" date="2020" name="G3 (Bethesda)">
        <title>Improved Reference Genome for Cyclotella cryptica CCMP332, a Model for Cell Wall Morphogenesis, Salinity Adaptation, and Lipid Production in Diatoms (Bacillariophyta).</title>
        <authorList>
            <person name="Roberts W.R."/>
            <person name="Downey K.M."/>
            <person name="Ruck E.C."/>
            <person name="Traller J.C."/>
            <person name="Alverson A.J."/>
        </authorList>
    </citation>
    <scope>NUCLEOTIDE SEQUENCE [LARGE SCALE GENOMIC DNA]</scope>
    <source>
        <strain evidence="3 4">CCMP332</strain>
    </source>
</reference>
<keyword evidence="1" id="KW-0833">Ubl conjugation pathway</keyword>
<evidence type="ECO:0000259" key="2">
    <source>
        <dbReference type="PROSITE" id="PS50127"/>
    </source>
</evidence>
<dbReference type="InterPro" id="IPR000608">
    <property type="entry name" value="UBC"/>
</dbReference>
<dbReference type="SMART" id="SM00212">
    <property type="entry name" value="UBCc"/>
    <property type="match status" value="1"/>
</dbReference>
<dbReference type="FunFam" id="3.10.110.10:FF:000026">
    <property type="entry name" value="Ubiquitin-conjugating enzyme E2 variant"/>
    <property type="match status" value="1"/>
</dbReference>